<name>A0ABV6G8A8_9BACI</name>
<keyword evidence="2" id="KW-0472">Membrane</keyword>
<proteinExistence type="predicted"/>
<dbReference type="RefSeq" id="WP_378929298.1">
    <property type="nucleotide sequence ID" value="NZ_JBHLVO010000001.1"/>
</dbReference>
<dbReference type="InterPro" id="IPR048110">
    <property type="entry name" value="SA1362/YqhP-like"/>
</dbReference>
<keyword evidence="4" id="KW-1185">Reference proteome</keyword>
<feature type="compositionally biased region" description="Basic residues" evidence="1">
    <location>
        <begin position="120"/>
        <end position="129"/>
    </location>
</feature>
<dbReference type="Proteomes" id="UP001589854">
    <property type="component" value="Unassembled WGS sequence"/>
</dbReference>
<organism evidence="3 4">
    <name type="scientific">Metabacillus herbersteinensis</name>
    <dbReference type="NCBI Taxonomy" id="283816"/>
    <lineage>
        <taxon>Bacteria</taxon>
        <taxon>Bacillati</taxon>
        <taxon>Bacillota</taxon>
        <taxon>Bacilli</taxon>
        <taxon>Bacillales</taxon>
        <taxon>Bacillaceae</taxon>
        <taxon>Metabacillus</taxon>
    </lineage>
</organism>
<dbReference type="NCBIfam" id="NF041554">
    <property type="entry name" value="SA1362_fam"/>
    <property type="match status" value="1"/>
</dbReference>
<feature type="transmembrane region" description="Helical" evidence="2">
    <location>
        <begin position="5"/>
        <end position="25"/>
    </location>
</feature>
<accession>A0ABV6G8A8</accession>
<reference evidence="3 4" key="1">
    <citation type="submission" date="2024-09" db="EMBL/GenBank/DDBJ databases">
        <authorList>
            <person name="Sun Q."/>
            <person name="Mori K."/>
        </authorList>
    </citation>
    <scope>NUCLEOTIDE SEQUENCE [LARGE SCALE GENOMIC DNA]</scope>
    <source>
        <strain evidence="3 4">CCM 7228</strain>
    </source>
</reference>
<comment type="caution">
    <text evidence="3">The sequence shown here is derived from an EMBL/GenBank/DDBJ whole genome shotgun (WGS) entry which is preliminary data.</text>
</comment>
<evidence type="ECO:0000313" key="4">
    <source>
        <dbReference type="Proteomes" id="UP001589854"/>
    </source>
</evidence>
<feature type="transmembrane region" description="Helical" evidence="2">
    <location>
        <begin position="31"/>
        <end position="50"/>
    </location>
</feature>
<feature type="compositionally biased region" description="Basic residues" evidence="1">
    <location>
        <begin position="97"/>
        <end position="110"/>
    </location>
</feature>
<keyword evidence="2" id="KW-1133">Transmembrane helix</keyword>
<evidence type="ECO:0000256" key="2">
    <source>
        <dbReference type="SAM" id="Phobius"/>
    </source>
</evidence>
<evidence type="ECO:0000256" key="1">
    <source>
        <dbReference type="SAM" id="MobiDB-lite"/>
    </source>
</evidence>
<dbReference type="EMBL" id="JBHLVO010000001">
    <property type="protein sequence ID" value="MFC0269914.1"/>
    <property type="molecule type" value="Genomic_DNA"/>
</dbReference>
<keyword evidence="2" id="KW-0812">Transmembrane</keyword>
<sequence length="129" mass="14596">MNRRIIQSVIFIVLALGVVGLLSNIGKDPLWLVKQVAIYGGIATIIYLIYRVYMKKRMGQEYSSYKKAAKQSKRRFDDRAPSPLKSNPQVKSISQARKSKKASALKKTKQTHLTVIEGKKGKKKNRASF</sequence>
<evidence type="ECO:0000313" key="3">
    <source>
        <dbReference type="EMBL" id="MFC0269914.1"/>
    </source>
</evidence>
<gene>
    <name evidence="3" type="ORF">ACFFIX_00375</name>
</gene>
<protein>
    <submittedName>
        <fullName evidence="3">SA1362 family protein</fullName>
    </submittedName>
</protein>
<feature type="region of interest" description="Disordered" evidence="1">
    <location>
        <begin position="69"/>
        <end position="129"/>
    </location>
</feature>